<evidence type="ECO:0000256" key="3">
    <source>
        <dbReference type="ARBA" id="ARBA00023163"/>
    </source>
</evidence>
<proteinExistence type="predicted"/>
<feature type="domain" description="HTH araC/xylS-type" evidence="4">
    <location>
        <begin position="297"/>
        <end position="398"/>
    </location>
</feature>
<evidence type="ECO:0000313" key="5">
    <source>
        <dbReference type="EMBL" id="OAM87512.1"/>
    </source>
</evidence>
<keyword evidence="2" id="KW-0238">DNA-binding</keyword>
<keyword evidence="3" id="KW-0804">Transcription</keyword>
<dbReference type="Gene3D" id="1.10.10.60">
    <property type="entry name" value="Homeodomain-like"/>
    <property type="match status" value="1"/>
</dbReference>
<dbReference type="Proteomes" id="UP000078486">
    <property type="component" value="Unassembled WGS sequence"/>
</dbReference>
<organism evidence="5 6">
    <name type="scientific">Termitidicoccus mucosus</name>
    <dbReference type="NCBI Taxonomy" id="1184151"/>
    <lineage>
        <taxon>Bacteria</taxon>
        <taxon>Pseudomonadati</taxon>
        <taxon>Verrucomicrobiota</taxon>
        <taxon>Opitutia</taxon>
        <taxon>Opitutales</taxon>
        <taxon>Opitutaceae</taxon>
        <taxon>Termitidicoccus</taxon>
    </lineage>
</organism>
<sequence>MLAMSNANPPAAKPPPLGRARVHIAFTQCFSFVESARHGILDYAKTCGRWKLSFTPEALGPSIAWLRHARIDGAIAHVVSTADKRIVNSLPFPVVNLAALIDPKGMLSVIGNQQQIGKLAACHLLERGFRRLAYYGTSNMWYSRQRLIGFSETIRQTGATCESHVVDSKLHMSAGWHEQHRQLECWLRGLRLPVGVFACTDARAAMIVDACESIGLRIPEDVAVIGVDNDPSICQLSSISLTSIARNDWKIGWAAATVLDHAMAGHALDNELTLIEPERVVARKSTETLAIDDPLVAGLVAELREHLNKPFGVEWLMQRSNRSRRWLEVRFHQALGQPPLAIINNLRVAKACEMLRSASNKHMALTDIAAQCGFTDLRHFRIVFNKHTGMSPKKFQIDATSRPSGRSDKWLGREEFDWVIKPP</sequence>
<dbReference type="PROSITE" id="PS01124">
    <property type="entry name" value="HTH_ARAC_FAMILY_2"/>
    <property type="match status" value="1"/>
</dbReference>
<dbReference type="InterPro" id="IPR018060">
    <property type="entry name" value="HTH_AraC"/>
</dbReference>
<dbReference type="AlphaFoldDB" id="A0A178IBV4"/>
<protein>
    <recommendedName>
        <fullName evidence="4">HTH araC/xylS-type domain-containing protein</fullName>
    </recommendedName>
</protein>
<dbReference type="PANTHER" id="PTHR30146:SF24">
    <property type="entry name" value="XYLOSE OPERON REGULATORY PROTEIN"/>
    <property type="match status" value="1"/>
</dbReference>
<keyword evidence="1" id="KW-0805">Transcription regulation</keyword>
<keyword evidence="6" id="KW-1185">Reference proteome</keyword>
<comment type="caution">
    <text evidence="5">The sequence shown here is derived from an EMBL/GenBank/DDBJ whole genome shotgun (WGS) entry which is preliminary data.</text>
</comment>
<dbReference type="InterPro" id="IPR018062">
    <property type="entry name" value="HTH_AraC-typ_CS"/>
</dbReference>
<dbReference type="EMBL" id="LRRQ01000170">
    <property type="protein sequence ID" value="OAM87512.1"/>
    <property type="molecule type" value="Genomic_DNA"/>
</dbReference>
<gene>
    <name evidence="5" type="ORF">AW736_22735</name>
</gene>
<dbReference type="STRING" id="1184151.AW736_22735"/>
<dbReference type="CDD" id="cd01543">
    <property type="entry name" value="PBP1_XylR"/>
    <property type="match status" value="1"/>
</dbReference>
<dbReference type="Pfam" id="PF12833">
    <property type="entry name" value="HTH_18"/>
    <property type="match status" value="1"/>
</dbReference>
<name>A0A178IBV4_9BACT</name>
<dbReference type="SUPFAM" id="SSF46689">
    <property type="entry name" value="Homeodomain-like"/>
    <property type="match status" value="1"/>
</dbReference>
<dbReference type="SMART" id="SM00342">
    <property type="entry name" value="HTH_ARAC"/>
    <property type="match status" value="1"/>
</dbReference>
<reference evidence="5 6" key="1">
    <citation type="submission" date="2016-01" db="EMBL/GenBank/DDBJ databases">
        <title>High potential of lignocellulose degradation of a new Verrucomicrobia species.</title>
        <authorList>
            <person name="Wang Y."/>
            <person name="Shi Y."/>
            <person name="Qiu Z."/>
            <person name="Liu S."/>
            <person name="Yang H."/>
        </authorList>
    </citation>
    <scope>NUCLEOTIDE SEQUENCE [LARGE SCALE GENOMIC DNA]</scope>
    <source>
        <strain evidence="5 6">TSB47</strain>
    </source>
</reference>
<evidence type="ECO:0000259" key="4">
    <source>
        <dbReference type="PROSITE" id="PS01124"/>
    </source>
</evidence>
<dbReference type="InterPro" id="IPR046335">
    <property type="entry name" value="LacI/GalR-like_sensor"/>
</dbReference>
<dbReference type="PANTHER" id="PTHR30146">
    <property type="entry name" value="LACI-RELATED TRANSCRIPTIONAL REPRESSOR"/>
    <property type="match status" value="1"/>
</dbReference>
<dbReference type="Pfam" id="PF13377">
    <property type="entry name" value="Peripla_BP_3"/>
    <property type="match status" value="1"/>
</dbReference>
<dbReference type="SUPFAM" id="SSF53822">
    <property type="entry name" value="Periplasmic binding protein-like I"/>
    <property type="match status" value="1"/>
</dbReference>
<dbReference type="InterPro" id="IPR028082">
    <property type="entry name" value="Peripla_BP_I"/>
</dbReference>
<accession>A0A178IBV4</accession>
<dbReference type="OrthoDB" id="9792510at2"/>
<evidence type="ECO:0000313" key="6">
    <source>
        <dbReference type="Proteomes" id="UP000078486"/>
    </source>
</evidence>
<dbReference type="GO" id="GO:0003700">
    <property type="term" value="F:DNA-binding transcription factor activity"/>
    <property type="evidence" value="ECO:0007669"/>
    <property type="project" value="InterPro"/>
</dbReference>
<dbReference type="Gene3D" id="3.40.50.2300">
    <property type="match status" value="2"/>
</dbReference>
<evidence type="ECO:0000256" key="2">
    <source>
        <dbReference type="ARBA" id="ARBA00023125"/>
    </source>
</evidence>
<evidence type="ECO:0000256" key="1">
    <source>
        <dbReference type="ARBA" id="ARBA00023015"/>
    </source>
</evidence>
<dbReference type="PROSITE" id="PS00041">
    <property type="entry name" value="HTH_ARAC_FAMILY_1"/>
    <property type="match status" value="1"/>
</dbReference>
<dbReference type="InterPro" id="IPR009057">
    <property type="entry name" value="Homeodomain-like_sf"/>
</dbReference>
<dbReference type="GO" id="GO:0000976">
    <property type="term" value="F:transcription cis-regulatory region binding"/>
    <property type="evidence" value="ECO:0007669"/>
    <property type="project" value="TreeGrafter"/>
</dbReference>